<accession>A0AA92C558</accession>
<evidence type="ECO:0000256" key="2">
    <source>
        <dbReference type="SAM" id="Phobius"/>
    </source>
</evidence>
<feature type="transmembrane region" description="Helical" evidence="2">
    <location>
        <begin position="51"/>
        <end position="75"/>
    </location>
</feature>
<feature type="compositionally biased region" description="Low complexity" evidence="1">
    <location>
        <begin position="20"/>
        <end position="30"/>
    </location>
</feature>
<keyword evidence="2" id="KW-0472">Membrane</keyword>
<keyword evidence="2" id="KW-0812">Transmembrane</keyword>
<proteinExistence type="predicted"/>
<feature type="domain" description="DUF2134" evidence="3">
    <location>
        <begin position="141"/>
        <end position="201"/>
    </location>
</feature>
<gene>
    <name evidence="5" type="ORF">DC430_00125</name>
</gene>
<dbReference type="Pfam" id="PF09977">
    <property type="entry name" value="Tad_C"/>
    <property type="match status" value="1"/>
</dbReference>
<keyword evidence="2" id="KW-1133">Transmembrane helix</keyword>
<dbReference type="Proteomes" id="UP000244335">
    <property type="component" value="Unassembled WGS sequence"/>
</dbReference>
<dbReference type="Pfam" id="PF13400">
    <property type="entry name" value="Tad"/>
    <property type="match status" value="1"/>
</dbReference>
<evidence type="ECO:0008006" key="7">
    <source>
        <dbReference type="Google" id="ProtNLM"/>
    </source>
</evidence>
<evidence type="ECO:0000313" key="6">
    <source>
        <dbReference type="Proteomes" id="UP000244335"/>
    </source>
</evidence>
<sequence>MRRSYRSGASTPTPFRKKPSSVSRQSGSEGSDVDKAGFRQSRFWQNTSGNIAIMAGLTAPLFAGILALGVDYGALTLQKRELQQTADLAAISAAGAPNPEQAVLQHFKLNGKKLGVKIPAGVLTDTGLVPLDINGEVPGMDGYAEITKGRYVPDPNTEVGQRFVANATPPNAVKVEIVERGALFFASSFTTPPKVSAVGTAAAQRVAAFSVGSRLLSLNEGILNSLLSGLLGSSVSLKLMDYQALVSADVNLLKVIDVLAVDLGLQAGTYREVLATDVTVSKFLSALGRTSGLSPSVAAAIKTLERTANKSSISLPLEKIVNLGPFLDSMVGNSENLKVTAGVFDLISAAAVAGNGSKQIAINAGAAVPGLAGTKITLAVGEPPVSTPPLAVGASGTVVRTAQTRLAVDTSVVGLKALLGLQVQIPLYVEVANAEARLADIRCMTPGNGAVDIDVVPGLAEISLGNVDTSAFNNFGRTPRVTKASIVDSAVVRINGMAQINSGNMTKSRLTFYQSEIQLGKIKQVSTKDVTTSLVTSLLKKLDLDINVLFLTIGSPTVLQAALADTLGAATKPIDELLYNTLLVLGVKIGEADVRVTDLRCMQPVLVQ</sequence>
<comment type="caution">
    <text evidence="5">The sequence shown here is derived from an EMBL/GenBank/DDBJ whole genome shotgun (WGS) entry which is preliminary data.</text>
</comment>
<dbReference type="EMBL" id="QDFR01000001">
    <property type="protein sequence ID" value="PVE56262.1"/>
    <property type="molecule type" value="Genomic_DNA"/>
</dbReference>
<evidence type="ECO:0000259" key="3">
    <source>
        <dbReference type="Pfam" id="PF09977"/>
    </source>
</evidence>
<evidence type="ECO:0000256" key="1">
    <source>
        <dbReference type="SAM" id="MobiDB-lite"/>
    </source>
</evidence>
<evidence type="ECO:0000313" key="5">
    <source>
        <dbReference type="EMBL" id="PVE56262.1"/>
    </source>
</evidence>
<organism evidence="5 6">
    <name type="scientific">Rhizobium rhizogenes</name>
    <name type="common">Agrobacterium rhizogenes</name>
    <dbReference type="NCBI Taxonomy" id="359"/>
    <lineage>
        <taxon>Bacteria</taxon>
        <taxon>Pseudomonadati</taxon>
        <taxon>Pseudomonadota</taxon>
        <taxon>Alphaproteobacteria</taxon>
        <taxon>Hyphomicrobiales</taxon>
        <taxon>Rhizobiaceae</taxon>
        <taxon>Rhizobium/Agrobacterium group</taxon>
        <taxon>Rhizobium</taxon>
    </lineage>
</organism>
<dbReference type="InterPro" id="IPR028087">
    <property type="entry name" value="Tad_N"/>
</dbReference>
<dbReference type="AlphaFoldDB" id="A0AA92C558"/>
<reference evidence="5 6" key="1">
    <citation type="submission" date="2018-04" db="EMBL/GenBank/DDBJ databases">
        <authorList>
            <person name="Hagen T."/>
        </authorList>
    </citation>
    <scope>NUCLEOTIDE SEQUENCE [LARGE SCALE GENOMIC DNA]</scope>
    <source>
        <strain evidence="5 6">TPD7009</strain>
    </source>
</reference>
<protein>
    <recommendedName>
        <fullName evidence="7">DUF2134 domain-containing protein</fullName>
    </recommendedName>
</protein>
<feature type="region of interest" description="Disordered" evidence="1">
    <location>
        <begin position="1"/>
        <end position="34"/>
    </location>
</feature>
<feature type="domain" description="Putative Flp pilus-assembly TadG-like N-terminal" evidence="4">
    <location>
        <begin position="49"/>
        <end position="95"/>
    </location>
</feature>
<evidence type="ECO:0000259" key="4">
    <source>
        <dbReference type="Pfam" id="PF13400"/>
    </source>
</evidence>
<name>A0AA92C558_RHIRH</name>
<dbReference type="InterPro" id="IPR018705">
    <property type="entry name" value="DUF2134_membrane"/>
</dbReference>